<evidence type="ECO:0000256" key="4">
    <source>
        <dbReference type="ARBA" id="ARBA00022777"/>
    </source>
</evidence>
<keyword evidence="5 7" id="KW-0067">ATP-binding</keyword>
<evidence type="ECO:0000256" key="1">
    <source>
        <dbReference type="ARBA" id="ARBA00022679"/>
    </source>
</evidence>
<keyword evidence="7" id="KW-0829">Tyrosine-protein kinase</keyword>
<dbReference type="PANTHER" id="PTHR24418">
    <property type="entry name" value="TYROSINE-PROTEIN KINASE"/>
    <property type="match status" value="1"/>
</dbReference>
<feature type="domain" description="SH2" evidence="8">
    <location>
        <begin position="1"/>
        <end position="80"/>
    </location>
</feature>
<keyword evidence="10" id="KW-1185">Reference proteome</keyword>
<accession>A0A553PIY9</accession>
<dbReference type="Gene3D" id="3.30.505.10">
    <property type="entry name" value="SH2 domain"/>
    <property type="match status" value="1"/>
</dbReference>
<keyword evidence="2" id="KW-0449">Lipoprotein</keyword>
<dbReference type="EMBL" id="SRMA01026679">
    <property type="protein sequence ID" value="TRY77651.1"/>
    <property type="molecule type" value="Genomic_DNA"/>
</dbReference>
<keyword evidence="6" id="KW-0727">SH2 domain</keyword>
<dbReference type="Proteomes" id="UP000316079">
    <property type="component" value="Unassembled WGS sequence"/>
</dbReference>
<dbReference type="OrthoDB" id="4062651at2759"/>
<reference evidence="9 10" key="1">
    <citation type="journal article" date="2019" name="Sci. Data">
        <title>Hybrid genome assembly and annotation of Danionella translucida.</title>
        <authorList>
            <person name="Kadobianskyi M."/>
            <person name="Schulze L."/>
            <person name="Schuelke M."/>
            <person name="Judkewitz B."/>
        </authorList>
    </citation>
    <scope>NUCLEOTIDE SEQUENCE [LARGE SCALE GENOMIC DNA]</scope>
    <source>
        <strain evidence="9 10">Bolton</strain>
    </source>
</reference>
<dbReference type="Pfam" id="PF00017">
    <property type="entry name" value="SH2"/>
    <property type="match status" value="1"/>
</dbReference>
<comment type="caution">
    <text evidence="9">The sequence shown here is derived from an EMBL/GenBank/DDBJ whole genome shotgun (WGS) entry which is preliminary data.</text>
</comment>
<dbReference type="InterPro" id="IPR011009">
    <property type="entry name" value="Kinase-like_dom_sf"/>
</dbReference>
<dbReference type="AlphaFoldDB" id="A0A553PIY9"/>
<keyword evidence="4 7" id="KW-0418">Kinase</keyword>
<dbReference type="STRING" id="623744.A0A553PIY9"/>
<dbReference type="InterPro" id="IPR050198">
    <property type="entry name" value="Non-receptor_tyrosine_kinases"/>
</dbReference>
<evidence type="ECO:0000256" key="5">
    <source>
        <dbReference type="ARBA" id="ARBA00022840"/>
    </source>
</evidence>
<gene>
    <name evidence="9" type="ORF">DNTS_005798</name>
</gene>
<protein>
    <recommendedName>
        <fullName evidence="7">Tyrosine-protein kinase</fullName>
        <ecNumber evidence="7">2.7.10.2</ecNumber>
    </recommendedName>
</protein>
<proteinExistence type="inferred from homology"/>
<dbReference type="GO" id="GO:0004715">
    <property type="term" value="F:non-membrane spanning protein tyrosine kinase activity"/>
    <property type="evidence" value="ECO:0007669"/>
    <property type="project" value="UniProtKB-EC"/>
</dbReference>
<evidence type="ECO:0000256" key="7">
    <source>
        <dbReference type="RuleBase" id="RU362096"/>
    </source>
</evidence>
<comment type="catalytic activity">
    <reaction evidence="7">
        <text>L-tyrosyl-[protein] + ATP = O-phospho-L-tyrosyl-[protein] + ADP + H(+)</text>
        <dbReference type="Rhea" id="RHEA:10596"/>
        <dbReference type="Rhea" id="RHEA-COMP:10136"/>
        <dbReference type="Rhea" id="RHEA-COMP:20101"/>
        <dbReference type="ChEBI" id="CHEBI:15378"/>
        <dbReference type="ChEBI" id="CHEBI:30616"/>
        <dbReference type="ChEBI" id="CHEBI:46858"/>
        <dbReference type="ChEBI" id="CHEBI:61978"/>
        <dbReference type="ChEBI" id="CHEBI:456216"/>
        <dbReference type="EC" id="2.7.10.2"/>
    </reaction>
</comment>
<dbReference type="InterPro" id="IPR000980">
    <property type="entry name" value="SH2"/>
</dbReference>
<organism evidence="9 10">
    <name type="scientific">Danionella cerebrum</name>
    <dbReference type="NCBI Taxonomy" id="2873325"/>
    <lineage>
        <taxon>Eukaryota</taxon>
        <taxon>Metazoa</taxon>
        <taxon>Chordata</taxon>
        <taxon>Craniata</taxon>
        <taxon>Vertebrata</taxon>
        <taxon>Euteleostomi</taxon>
        <taxon>Actinopterygii</taxon>
        <taxon>Neopterygii</taxon>
        <taxon>Teleostei</taxon>
        <taxon>Ostariophysi</taxon>
        <taxon>Cypriniformes</taxon>
        <taxon>Danionidae</taxon>
        <taxon>Danioninae</taxon>
        <taxon>Danionella</taxon>
    </lineage>
</organism>
<dbReference type="Pfam" id="PF07714">
    <property type="entry name" value="PK_Tyr_Ser-Thr"/>
    <property type="match status" value="1"/>
</dbReference>
<dbReference type="PROSITE" id="PS50001">
    <property type="entry name" value="SH2"/>
    <property type="match status" value="1"/>
</dbReference>
<evidence type="ECO:0000256" key="6">
    <source>
        <dbReference type="PROSITE-ProRule" id="PRU00191"/>
    </source>
</evidence>
<dbReference type="GO" id="GO:0005524">
    <property type="term" value="F:ATP binding"/>
    <property type="evidence" value="ECO:0007669"/>
    <property type="project" value="UniProtKB-KW"/>
</dbReference>
<comment type="similarity">
    <text evidence="7">Belongs to the protein kinase superfamily. Tyr protein kinase family.</text>
</comment>
<dbReference type="EC" id="2.7.10.2" evidence="7"/>
<dbReference type="PRINTS" id="PR00401">
    <property type="entry name" value="SH2DOMAIN"/>
</dbReference>
<dbReference type="InterPro" id="IPR001245">
    <property type="entry name" value="Ser-Thr/Tyr_kinase_cat_dom"/>
</dbReference>
<evidence type="ECO:0000313" key="10">
    <source>
        <dbReference type="Proteomes" id="UP000316079"/>
    </source>
</evidence>
<dbReference type="SMART" id="SM00252">
    <property type="entry name" value="SH2"/>
    <property type="match status" value="1"/>
</dbReference>
<evidence type="ECO:0000256" key="3">
    <source>
        <dbReference type="ARBA" id="ARBA00022741"/>
    </source>
</evidence>
<keyword evidence="1 7" id="KW-0808">Transferase</keyword>
<sequence>MLMSQENMNGAFLIRNCESQTGELSLSVKHLVKVKHYKIRRLDNVGYCLSQFRNFSTLRELVEHYSTYNDGLCVRLAEPCKKSVAPETRGLSYNTVDHWEIKRSSVELLNKLGAGQFGEVFEGRWNGTTAVAVQNGYRMPSSPNCPERLYKIMLECWKEVAVDRPTFETLHWKLEEFYDADVSSYDDANRY</sequence>
<evidence type="ECO:0000313" key="9">
    <source>
        <dbReference type="EMBL" id="TRY77651.1"/>
    </source>
</evidence>
<dbReference type="SUPFAM" id="SSF56112">
    <property type="entry name" value="Protein kinase-like (PK-like)"/>
    <property type="match status" value="1"/>
</dbReference>
<keyword evidence="3 7" id="KW-0547">Nucleotide-binding</keyword>
<evidence type="ECO:0000259" key="8">
    <source>
        <dbReference type="PROSITE" id="PS50001"/>
    </source>
</evidence>
<name>A0A553PIY9_9TELE</name>
<dbReference type="InterPro" id="IPR036860">
    <property type="entry name" value="SH2_dom_sf"/>
</dbReference>
<evidence type="ECO:0000256" key="2">
    <source>
        <dbReference type="ARBA" id="ARBA00022707"/>
    </source>
</evidence>
<dbReference type="SUPFAM" id="SSF55550">
    <property type="entry name" value="SH2 domain"/>
    <property type="match status" value="1"/>
</dbReference>
<dbReference type="Gene3D" id="3.30.200.20">
    <property type="entry name" value="Phosphorylase Kinase, domain 1"/>
    <property type="match status" value="1"/>
</dbReference>
<keyword evidence="2" id="KW-0519">Myristate</keyword>